<dbReference type="AlphaFoldDB" id="F2N6Z4"/>
<sequence length="63" mass="7192">MHLVVVLSFNKYDQAIFYSVFDPLVAGLSNSSHVDALVRLDSYQSFIDDLCELIDQMHRSTRA</sequence>
<dbReference type="KEGG" id="cgo:Corgl_0065"/>
<evidence type="ECO:0000313" key="1">
    <source>
        <dbReference type="EMBL" id="AEB06193.1"/>
    </source>
</evidence>
<organism evidence="1 2">
    <name type="scientific">Coriobacterium glomerans (strain ATCC 49209 / DSM 20642 / JCM 10262 / PW2)</name>
    <dbReference type="NCBI Taxonomy" id="700015"/>
    <lineage>
        <taxon>Bacteria</taxon>
        <taxon>Bacillati</taxon>
        <taxon>Actinomycetota</taxon>
        <taxon>Coriobacteriia</taxon>
        <taxon>Coriobacteriales</taxon>
        <taxon>Coriobacteriaceae</taxon>
        <taxon>Coriobacterium</taxon>
    </lineage>
</organism>
<gene>
    <name evidence="1" type="ordered locus">Corgl_0065</name>
</gene>
<proteinExistence type="predicted"/>
<dbReference type="HOGENOM" id="CLU_2878251_0_0_11"/>
<evidence type="ECO:0000313" key="2">
    <source>
        <dbReference type="Proteomes" id="UP000006851"/>
    </source>
</evidence>
<name>F2N6Z4_CORGP</name>
<keyword evidence="2" id="KW-1185">Reference proteome</keyword>
<protein>
    <submittedName>
        <fullName evidence="1">BigG family transcription antiterminator</fullName>
    </submittedName>
</protein>
<dbReference type="STRING" id="700015.Corgl_0065"/>
<accession>F2N6Z4</accession>
<reference evidence="2" key="1">
    <citation type="journal article" date="2013" name="Stand. Genomic Sci.">
        <title>Complete genome sequence of Coriobacterium glomerans type strain (PW2(T)) from the midgut of Pyrrhocoris apterus L. (red soldier bug).</title>
        <authorList>
            <person name="Stackebrandt E."/>
            <person name="Zeytun A."/>
            <person name="Lapidus A."/>
            <person name="Nolan M."/>
            <person name="Lucas S."/>
            <person name="Hammon N."/>
            <person name="Deshpande S."/>
            <person name="Cheng J.F."/>
            <person name="Tapia R."/>
            <person name="Goodwin L.A."/>
            <person name="Pitluck S."/>
            <person name="Liolios K."/>
            <person name="Pagani I."/>
            <person name="Ivanova N."/>
            <person name="Mavromatis K."/>
            <person name="Mikhailova N."/>
            <person name="Huntemann M."/>
            <person name="Pati A."/>
            <person name="Chen A."/>
            <person name="Palaniappan K."/>
            <person name="Chang Y.J."/>
            <person name="Land M."/>
            <person name="Hauser L."/>
            <person name="Rohde M."/>
            <person name="Pukall R."/>
            <person name="Goker M."/>
            <person name="Detter J.C."/>
            <person name="Woyke T."/>
            <person name="Bristow J."/>
            <person name="Eisen J.A."/>
            <person name="Markowitz V."/>
            <person name="Hugenholtz P."/>
            <person name="Kyrpides N.C."/>
            <person name="Klenk H.P."/>
        </authorList>
    </citation>
    <scope>NUCLEOTIDE SEQUENCE</scope>
    <source>
        <strain evidence="2">ATCC 49209 / DSM 20642 / JCM 10262 / PW2</strain>
    </source>
</reference>
<dbReference type="Proteomes" id="UP000006851">
    <property type="component" value="Chromosome"/>
</dbReference>
<dbReference type="EMBL" id="CP002628">
    <property type="protein sequence ID" value="AEB06193.1"/>
    <property type="molecule type" value="Genomic_DNA"/>
</dbReference>
<dbReference type="RefSeq" id="WP_013707936.1">
    <property type="nucleotide sequence ID" value="NC_015389.1"/>
</dbReference>